<feature type="region of interest" description="Disordered" evidence="4">
    <location>
        <begin position="449"/>
        <end position="489"/>
    </location>
</feature>
<dbReference type="Proteomes" id="UP001318040">
    <property type="component" value="Chromosome 43"/>
</dbReference>
<dbReference type="InterPro" id="IPR033316">
    <property type="entry name" value="RBBP8-like"/>
</dbReference>
<dbReference type="RefSeq" id="XP_032836086.1">
    <property type="nucleotide sequence ID" value="XM_032980195.1"/>
</dbReference>
<feature type="region of interest" description="Disordered" evidence="4">
    <location>
        <begin position="660"/>
        <end position="776"/>
    </location>
</feature>
<evidence type="ECO:0000313" key="8">
    <source>
        <dbReference type="RefSeq" id="XP_032836086.1"/>
    </source>
</evidence>
<feature type="compositionally biased region" description="Polar residues" evidence="4">
    <location>
        <begin position="678"/>
        <end position="688"/>
    </location>
</feature>
<evidence type="ECO:0000313" key="7">
    <source>
        <dbReference type="Proteomes" id="UP001318040"/>
    </source>
</evidence>
<evidence type="ECO:0000256" key="2">
    <source>
        <dbReference type="ARBA" id="ARBA00022763"/>
    </source>
</evidence>
<comment type="subcellular location">
    <subcellularLocation>
        <location evidence="1">Nucleus</location>
    </subcellularLocation>
</comment>
<evidence type="ECO:0000259" key="6">
    <source>
        <dbReference type="Pfam" id="PF10482"/>
    </source>
</evidence>
<dbReference type="GO" id="GO:0003684">
    <property type="term" value="F:damaged DNA binding"/>
    <property type="evidence" value="ECO:0007669"/>
    <property type="project" value="TreeGrafter"/>
</dbReference>
<evidence type="ECO:0000256" key="1">
    <source>
        <dbReference type="ARBA" id="ARBA00004123"/>
    </source>
</evidence>
<feature type="compositionally biased region" description="Basic and acidic residues" evidence="4">
    <location>
        <begin position="383"/>
        <end position="393"/>
    </location>
</feature>
<feature type="region of interest" description="Disordered" evidence="4">
    <location>
        <begin position="522"/>
        <end position="552"/>
    </location>
</feature>
<dbReference type="Pfam" id="PF10482">
    <property type="entry name" value="CtIP_N"/>
    <property type="match status" value="1"/>
</dbReference>
<evidence type="ECO:0000256" key="3">
    <source>
        <dbReference type="ARBA" id="ARBA00023242"/>
    </source>
</evidence>
<feature type="compositionally biased region" description="Polar residues" evidence="4">
    <location>
        <begin position="823"/>
        <end position="858"/>
    </location>
</feature>
<dbReference type="PANTHER" id="PTHR15107:SF0">
    <property type="entry name" value="DNA ENDONUCLEASE ACTIVATOR CTP1 C-TERMINAL DOMAIN-CONTAINING PROTEIN"/>
    <property type="match status" value="1"/>
</dbReference>
<sequence length="1069" mass="117078">MEDLSMAERVSGLSPSPRPPAILLSNSALSGSPGQSGDIGFHRILSQLKEFHSRRVEALLDKINKLKQERCLDALTLEEAFDSNRRLKEQLKRQKETIRELQHQWQSGVTIQVEPGGHGDNEGNINNDEGNDNAEGAGSKGSARGRDGQQPGRTSALRLNKGSLVRKRRYRHHSLERTHDCPTATLCQQHQRRQQKKELIFVPETLVLDVPDVKRRLSGVGTATKSPLPLARGTEPSSPWGPSTPDVCTMPSPSEPGDDGPPANALETRFTFTSRCGRKPPRACGHTGLLVPLHHGSLQAATPTSPDPASAETDVDSPSLLGRKLPSHELPAPPGPSTVASTEDAQDVGTTPPDAVPGVMRDFADWKIPAAEAVWWRRGQRRATSDEQGEPRRRASGSPVATGTSPSLEVRGAASVLTSLGAATATPAADTDGAEMMPWHIDPYACLSQHEEDSPTAQAQRSPRFGGSASGVRDGDSDNDDNRGPEDLSVDCTFVNESVLLRHGGAIGRYNDDGSGAIVTPPQADRRPVQQAACWTPTTPSSGREGPAAGRETTSICNDSLDDLFDRTCDGEEYVSFCLDDKLTVAHPCSNDQKIIADPRSSDQESIAHPRSYDQPTNAHPRINDQLTIAHPCSNDQPTVAHPRSNDQLTIAHPCSNDQLTIAHPRSNDQPTIAHPCSNDQPTVANPRSNDHLTIAHPRSNDHLTIAHPRSSDQPTIAHPRSNDQLTIAHPRSNDKSTIEHPRSDDQPTIAHPRCNDQPTIAHPRSNDQPTIAHPRSNDQLTIAHPRCNDQLTSAHPCRNEQPTSAHPRSNDQPTTGHPRCNDQPTITHLRSNDQLTITNPRSNDQPTIAHPQSNDQLTIAHPRSNDQPTIANDQPTIAHPRYPNQSTNTQACSGNQPVTTAAAHSTKRPISTAAHSPDRLDTTCSKAPTQKSCGHELGAGGRLGAEQPRFAYVDVVRNKDERRKLQGFSCKQCENFYSHLPEAERVLQMTECSRHRGRFQPPNTPENFWEVGFPSTQMCQERGYLKEEDEPANRVRRKRPYRATFSPARKQETHEWHTIARCTVHDTR</sequence>
<dbReference type="GO" id="GO:0010792">
    <property type="term" value="P:DNA double-strand break processing involved in repair via single-strand annealing"/>
    <property type="evidence" value="ECO:0007669"/>
    <property type="project" value="TreeGrafter"/>
</dbReference>
<accession>A0AAJ7UIY8</accession>
<feature type="region of interest" description="Disordered" evidence="4">
    <location>
        <begin position="1028"/>
        <end position="1053"/>
    </location>
</feature>
<dbReference type="Pfam" id="PF08573">
    <property type="entry name" value="SAE2"/>
    <property type="match status" value="2"/>
</dbReference>
<feature type="compositionally biased region" description="Polar residues" evidence="4">
    <location>
        <begin position="801"/>
        <end position="816"/>
    </location>
</feature>
<feature type="compositionally biased region" description="Basic and acidic residues" evidence="4">
    <location>
        <begin position="732"/>
        <end position="746"/>
    </location>
</feature>
<dbReference type="AlphaFoldDB" id="A0AAJ7UIY8"/>
<gene>
    <name evidence="8" type="primary">LOC116957810</name>
</gene>
<keyword evidence="2" id="KW-0227">DNA damage</keyword>
<feature type="region of interest" description="Disordered" evidence="4">
    <location>
        <begin position="298"/>
        <end position="357"/>
    </location>
</feature>
<feature type="region of interest" description="Disordered" evidence="4">
    <location>
        <begin position="593"/>
        <end position="621"/>
    </location>
</feature>
<feature type="region of interest" description="Disordered" evidence="4">
    <location>
        <begin position="101"/>
        <end position="162"/>
    </location>
</feature>
<dbReference type="InterPro" id="IPR019518">
    <property type="entry name" value="CtIP_N"/>
</dbReference>
<dbReference type="GO" id="GO:0005634">
    <property type="term" value="C:nucleus"/>
    <property type="evidence" value="ECO:0007669"/>
    <property type="project" value="UniProtKB-SubCell"/>
</dbReference>
<feature type="compositionally biased region" description="Polar residues" evidence="4">
    <location>
        <begin position="866"/>
        <end position="876"/>
    </location>
</feature>
<keyword evidence="3" id="KW-0539">Nucleus</keyword>
<feature type="compositionally biased region" description="Low complexity" evidence="4">
    <location>
        <begin position="300"/>
        <end position="311"/>
    </location>
</feature>
<dbReference type="PANTHER" id="PTHR15107">
    <property type="entry name" value="RETINOBLASTOMA BINDING PROTEIN 8"/>
    <property type="match status" value="1"/>
</dbReference>
<feature type="region of interest" description="Disordered" evidence="4">
    <location>
        <begin position="224"/>
        <end position="266"/>
    </location>
</feature>
<reference evidence="8" key="1">
    <citation type="submission" date="2025-08" db="UniProtKB">
        <authorList>
            <consortium name="RefSeq"/>
        </authorList>
    </citation>
    <scope>IDENTIFICATION</scope>
    <source>
        <tissue evidence="8">Sperm</tissue>
    </source>
</reference>
<evidence type="ECO:0000256" key="4">
    <source>
        <dbReference type="SAM" id="MobiDB-lite"/>
    </source>
</evidence>
<organism evidence="7 8">
    <name type="scientific">Petromyzon marinus</name>
    <name type="common">Sea lamprey</name>
    <dbReference type="NCBI Taxonomy" id="7757"/>
    <lineage>
        <taxon>Eukaryota</taxon>
        <taxon>Metazoa</taxon>
        <taxon>Chordata</taxon>
        <taxon>Craniata</taxon>
        <taxon>Vertebrata</taxon>
        <taxon>Cyclostomata</taxon>
        <taxon>Hyperoartia</taxon>
        <taxon>Petromyzontiformes</taxon>
        <taxon>Petromyzontidae</taxon>
        <taxon>Petromyzon</taxon>
    </lineage>
</organism>
<name>A0AAJ7UIY8_PETMA</name>
<feature type="domain" description="DNA endonuclease Ctp1 N-terminal" evidence="6">
    <location>
        <begin position="41"/>
        <end position="108"/>
    </location>
</feature>
<proteinExistence type="predicted"/>
<protein>
    <submittedName>
        <fullName evidence="8">Uncharacterized protein LOC116957810 isoform X1</fullName>
    </submittedName>
</protein>
<feature type="compositionally biased region" description="Basic and acidic residues" evidence="4">
    <location>
        <begin position="473"/>
        <end position="486"/>
    </location>
</feature>
<evidence type="ECO:0000259" key="5">
    <source>
        <dbReference type="Pfam" id="PF08573"/>
    </source>
</evidence>
<feature type="region of interest" description="Disordered" evidence="4">
    <location>
        <begin position="378"/>
        <end position="409"/>
    </location>
</feature>
<feature type="compositionally biased region" description="Low complexity" evidence="4">
    <location>
        <begin position="122"/>
        <end position="137"/>
    </location>
</feature>
<dbReference type="InterPro" id="IPR013882">
    <property type="entry name" value="Ctp1_C"/>
</dbReference>
<feature type="compositionally biased region" description="Polar residues" evidence="4">
    <location>
        <begin position="884"/>
        <end position="904"/>
    </location>
</feature>
<feature type="domain" description="DNA endonuclease activator Ctp1 C-terminal" evidence="5">
    <location>
        <begin position="952"/>
        <end position="986"/>
    </location>
</feature>
<feature type="compositionally biased region" description="Basic and acidic residues" evidence="4">
    <location>
        <begin position="595"/>
        <end position="612"/>
    </location>
</feature>
<feature type="region of interest" description="Disordered" evidence="4">
    <location>
        <begin position="790"/>
        <end position="929"/>
    </location>
</feature>
<dbReference type="KEGG" id="pmrn:116957810"/>
<keyword evidence="7" id="KW-1185">Reference proteome</keyword>
<feature type="domain" description="DNA endonuclease activator Ctp1 C-terminal" evidence="5">
    <location>
        <begin position="989"/>
        <end position="1018"/>
    </location>
</feature>